<evidence type="ECO:0000313" key="5">
    <source>
        <dbReference type="Proteomes" id="UP000813385"/>
    </source>
</evidence>
<name>A0A8K0X946_9PEZI</name>
<dbReference type="GO" id="GO:0005634">
    <property type="term" value="C:nucleus"/>
    <property type="evidence" value="ECO:0007669"/>
    <property type="project" value="UniProtKB-SubCell"/>
</dbReference>
<organism evidence="4 5">
    <name type="scientific">Plectosphaerella cucumerina</name>
    <dbReference type="NCBI Taxonomy" id="40658"/>
    <lineage>
        <taxon>Eukaryota</taxon>
        <taxon>Fungi</taxon>
        <taxon>Dikarya</taxon>
        <taxon>Ascomycota</taxon>
        <taxon>Pezizomycotina</taxon>
        <taxon>Sordariomycetes</taxon>
        <taxon>Hypocreomycetidae</taxon>
        <taxon>Glomerellales</taxon>
        <taxon>Plectosphaerellaceae</taxon>
        <taxon>Plectosphaerella</taxon>
    </lineage>
</organism>
<gene>
    <name evidence="4" type="ORF">B0T11DRAFT_346714</name>
</gene>
<dbReference type="Proteomes" id="UP000813385">
    <property type="component" value="Unassembled WGS sequence"/>
</dbReference>
<dbReference type="PANTHER" id="PTHR37534">
    <property type="entry name" value="TRANSCRIPTIONAL ACTIVATOR PROTEIN UGA3"/>
    <property type="match status" value="1"/>
</dbReference>
<comment type="caution">
    <text evidence="4">The sequence shown here is derived from an EMBL/GenBank/DDBJ whole genome shotgun (WGS) entry which is preliminary data.</text>
</comment>
<dbReference type="Pfam" id="PF11951">
    <property type="entry name" value="Fungal_trans_2"/>
    <property type="match status" value="1"/>
</dbReference>
<dbReference type="EMBL" id="JAGPXD010000001">
    <property type="protein sequence ID" value="KAH7376621.1"/>
    <property type="molecule type" value="Genomic_DNA"/>
</dbReference>
<evidence type="ECO:0000256" key="3">
    <source>
        <dbReference type="SAM" id="MobiDB-lite"/>
    </source>
</evidence>
<dbReference type="OrthoDB" id="2015447at2759"/>
<feature type="compositionally biased region" description="Polar residues" evidence="3">
    <location>
        <begin position="232"/>
        <end position="249"/>
    </location>
</feature>
<dbReference type="PANTHER" id="PTHR37534:SF46">
    <property type="entry name" value="ZN(II)2CYS6 TRANSCRIPTION FACTOR (EUROFUNG)"/>
    <property type="match status" value="1"/>
</dbReference>
<keyword evidence="2" id="KW-0539">Nucleus</keyword>
<feature type="region of interest" description="Disordered" evidence="3">
    <location>
        <begin position="232"/>
        <end position="282"/>
    </location>
</feature>
<dbReference type="CDD" id="cd12148">
    <property type="entry name" value="fungal_TF_MHR"/>
    <property type="match status" value="1"/>
</dbReference>
<dbReference type="InterPro" id="IPR021858">
    <property type="entry name" value="Fun_TF"/>
</dbReference>
<protein>
    <submittedName>
        <fullName evidence="4">Fungal-specific transcription factor domain-containing protein</fullName>
    </submittedName>
</protein>
<comment type="subcellular location">
    <subcellularLocation>
        <location evidence="1">Nucleus</location>
    </subcellularLocation>
</comment>
<evidence type="ECO:0000256" key="2">
    <source>
        <dbReference type="ARBA" id="ARBA00023242"/>
    </source>
</evidence>
<feature type="compositionally biased region" description="Acidic residues" evidence="3">
    <location>
        <begin position="260"/>
        <end position="271"/>
    </location>
</feature>
<feature type="region of interest" description="Disordered" evidence="3">
    <location>
        <begin position="1"/>
        <end position="125"/>
    </location>
</feature>
<feature type="compositionally biased region" description="Polar residues" evidence="3">
    <location>
        <begin position="85"/>
        <end position="100"/>
    </location>
</feature>
<proteinExistence type="predicted"/>
<sequence>METATPKQSDSRATEPATVEDENSISAMPQVTAPRQFKFVGAYSRKRRRKKAPTAPTVDKEQPEAPVTPKSPRVSDVTRRPRLDNNGQQDQIRTSNTSPLESMGQPPVQTPSNCQMPPPPPPPELEQEQAAMLLRQLSGQLPMHDGNAATGMSMSMDMGTTTAAAGNAETINWADSDGGLMHLFQDASADFPYPFDPMALEIGAADAGRFAMPALFPDMTLGPFNPFNFGQLQFGGSPSTDSSTHTQPQPAADLQNLNEGEGEGEDDDDDYEHGPREDAGEEDVAAYPAVHDDIPLAPLETHPATQTGISHTISQLLTRYDEEFCVLPLTHDFEANPFRFDPKTGRGSQLLLHCILAVSYKHIGRDTGAYQREAKTHKRTAFRMLKDVEGELTQGPVRANFLDALLILMTLDCATSARGPWTWYLRRAHKMIQATESLAAGPQASPRVQARIEMLVWWDVTLALTTRRGCVLSEDTVLSLLGPDGSSAEASFYGVSGCPRDLFVHMVRLASYAREHEVVSGMKCVRFDMEPVLETAKAIRSWRNPRFAGSEEDETEVGEDSQYGEDMYHCAEAWRWALLVYIERVFRMSRSGKTGDGDRQAVLGLLARRTLNHVASCRRSSMLQKQLLLPVFLGGCETADPDLRAQARDYCAWWNDKSRYDMFLTAGGLLEEMWAAEGDPGVWWGAVMDQKAKEGGGAAVSKQYLFG</sequence>
<keyword evidence="5" id="KW-1185">Reference proteome</keyword>
<reference evidence="4" key="1">
    <citation type="journal article" date="2021" name="Nat. Commun.">
        <title>Genetic determinants of endophytism in the Arabidopsis root mycobiome.</title>
        <authorList>
            <person name="Mesny F."/>
            <person name="Miyauchi S."/>
            <person name="Thiergart T."/>
            <person name="Pickel B."/>
            <person name="Atanasova L."/>
            <person name="Karlsson M."/>
            <person name="Huettel B."/>
            <person name="Barry K.W."/>
            <person name="Haridas S."/>
            <person name="Chen C."/>
            <person name="Bauer D."/>
            <person name="Andreopoulos W."/>
            <person name="Pangilinan J."/>
            <person name="LaButti K."/>
            <person name="Riley R."/>
            <person name="Lipzen A."/>
            <person name="Clum A."/>
            <person name="Drula E."/>
            <person name="Henrissat B."/>
            <person name="Kohler A."/>
            <person name="Grigoriev I.V."/>
            <person name="Martin F.M."/>
            <person name="Hacquard S."/>
        </authorList>
    </citation>
    <scope>NUCLEOTIDE SEQUENCE</scope>
    <source>
        <strain evidence="4">MPI-CAGE-AT-0016</strain>
    </source>
</reference>
<evidence type="ECO:0000313" key="4">
    <source>
        <dbReference type="EMBL" id="KAH7376621.1"/>
    </source>
</evidence>
<dbReference type="AlphaFoldDB" id="A0A8K0X946"/>
<accession>A0A8K0X946</accession>
<evidence type="ECO:0000256" key="1">
    <source>
        <dbReference type="ARBA" id="ARBA00004123"/>
    </source>
</evidence>